<dbReference type="GO" id="GO:0016020">
    <property type="term" value="C:membrane"/>
    <property type="evidence" value="ECO:0007669"/>
    <property type="project" value="InterPro"/>
</dbReference>
<feature type="transmembrane region" description="Helical" evidence="1">
    <location>
        <begin position="157"/>
        <end position="176"/>
    </location>
</feature>
<feature type="transmembrane region" description="Helical" evidence="1">
    <location>
        <begin position="306"/>
        <end position="325"/>
    </location>
</feature>
<evidence type="ECO:0000256" key="1">
    <source>
        <dbReference type="SAM" id="Phobius"/>
    </source>
</evidence>
<dbReference type="AlphaFoldDB" id="A0A8A4TZ20"/>
<feature type="transmembrane region" description="Helical" evidence="1">
    <location>
        <begin position="337"/>
        <end position="358"/>
    </location>
</feature>
<feature type="transmembrane region" description="Helical" evidence="1">
    <location>
        <begin position="280"/>
        <end position="300"/>
    </location>
</feature>
<sequence>MFPLFLFPPASLAESVITTVWVGALVVIFFNQTFGWSLSGLVVPGYLVPLLILKPVSVAVILVEGVTAYALVRLMFAVPERVGWWHVVFGRDRFFALVLSSIFTRLAFDTWLLPQCASWLAARWQIPLELGSQLHSFGLIIVALIANQFWKPGLARGLVSLGTCLWITFLLVRFVLLPFTNFTLGNVAYLYEDLAAGIMGTPKAYMILVTTALIASRMNQRFGWEFNGILLPALLALQWYQPGKIVLSFVEAMFLVVCARLLFATPLFRHLSIEGGRKILVFFNLSFLYKYLLSFAVAYWMPELKATDAFGFGYMLSTLLAIKMYEKSAVIRISRATLQTAFYGTLLANLIGFGLVMVQPVAEPVVEQTTSVEREQTPGSLLEALYAEKPHLYQAAASAGRFGLQVGDGTAFARYLATLDEANGKDDRATLTELYHRAEHFGLRARRLEDRYLLLAPMQTEWRSFVLILDAQGTRDLMVQVPKAVAEPETVEAGLELLTATGARFLAIHADLTKKRDPVIECALNSPVDALSGGSPQMFEEKPIIRVMFKKREMGLAQMDPSADRHVLVVQDRLHRSILPVTIERRFGELSLIWGRPRDGCPPLNAGSAHLLVSRARVSQWSERSRRRHRAPAEIKRVSSGLAEFLTRRLERRATVKPRRSGTLKVEEMLFYDRELVTPLMTGLVFGSAEVGDVAASERLAGPAAGIGYRVTLVEEPDGHAYWVFHPKSDKRIGCTFVVRQSGGRGAHLQVPRPFGETGTFGFGLTQFQQLEAGTLLIGDDRAGPGGNVLDPTRMENRRCAFNLFHQVLLRESRAPLDLVQVRTRKERFTGEPQVDLWWDGSSVVGARAGGEAPLLATLRTEGYRLGRVDGLPETTGLEIHNLYQARYLNQARGASMWVLWLTAKVRQSYRAMPNLELESARMAQLAVPQETRDLSIWQPRWSSRNPEPALIRRVRHYQLTRDLLTLGALRDGGHVIRFLRDRGTRQGYLAIYDEEDRPMLLANLNLDHGNDETGFVSETAFRDLVHRRTSRMIGRRP</sequence>
<dbReference type="Proteomes" id="UP000663929">
    <property type="component" value="Chromosome"/>
</dbReference>
<protein>
    <submittedName>
        <fullName evidence="2">Poly-gamma-glutamate biosynthesis protein PgsC/CapC</fullName>
    </submittedName>
</protein>
<feature type="transmembrane region" description="Helical" evidence="1">
    <location>
        <begin position="93"/>
        <end position="113"/>
    </location>
</feature>
<feature type="transmembrane region" description="Helical" evidence="1">
    <location>
        <begin position="222"/>
        <end position="240"/>
    </location>
</feature>
<reference evidence="2" key="1">
    <citation type="submission" date="2021-03" db="EMBL/GenBank/DDBJ databases">
        <title>Acanthopleuribacteraceae sp. M133.</title>
        <authorList>
            <person name="Wang G."/>
        </authorList>
    </citation>
    <scope>NUCLEOTIDE SEQUENCE</scope>
    <source>
        <strain evidence="2">M133</strain>
    </source>
</reference>
<keyword evidence="1" id="KW-1133">Transmembrane helix</keyword>
<feature type="transmembrane region" description="Helical" evidence="1">
    <location>
        <begin position="196"/>
        <end position="215"/>
    </location>
</feature>
<proteinExistence type="predicted"/>
<organism evidence="2 3">
    <name type="scientific">Sulfidibacter corallicola</name>
    <dbReference type="NCBI Taxonomy" id="2818388"/>
    <lineage>
        <taxon>Bacteria</taxon>
        <taxon>Pseudomonadati</taxon>
        <taxon>Acidobacteriota</taxon>
        <taxon>Holophagae</taxon>
        <taxon>Acanthopleuribacterales</taxon>
        <taxon>Acanthopleuribacteraceae</taxon>
        <taxon>Sulfidibacter</taxon>
    </lineage>
</organism>
<dbReference type="RefSeq" id="WP_237381886.1">
    <property type="nucleotide sequence ID" value="NZ_CP071793.1"/>
</dbReference>
<feature type="transmembrane region" description="Helical" evidence="1">
    <location>
        <begin position="133"/>
        <end position="150"/>
    </location>
</feature>
<feature type="transmembrane region" description="Helical" evidence="1">
    <location>
        <begin position="246"/>
        <end position="268"/>
    </location>
</feature>
<evidence type="ECO:0000313" key="2">
    <source>
        <dbReference type="EMBL" id="QTD51765.1"/>
    </source>
</evidence>
<dbReference type="Pfam" id="PF14102">
    <property type="entry name" value="Caps_synth_CapC"/>
    <property type="match status" value="2"/>
</dbReference>
<keyword evidence="1" id="KW-0472">Membrane</keyword>
<keyword evidence="1" id="KW-0812">Transmembrane</keyword>
<evidence type="ECO:0000313" key="3">
    <source>
        <dbReference type="Proteomes" id="UP000663929"/>
    </source>
</evidence>
<accession>A0A8A4TZ20</accession>
<dbReference type="KEGG" id="scor:J3U87_04785"/>
<gene>
    <name evidence="2" type="ORF">J3U87_04785</name>
</gene>
<keyword evidence="3" id="KW-1185">Reference proteome</keyword>
<dbReference type="GO" id="GO:0045227">
    <property type="term" value="P:capsule polysaccharide biosynthetic process"/>
    <property type="evidence" value="ECO:0007669"/>
    <property type="project" value="InterPro"/>
</dbReference>
<feature type="transmembrane region" description="Helical" evidence="1">
    <location>
        <begin position="50"/>
        <end position="72"/>
    </location>
</feature>
<feature type="transmembrane region" description="Helical" evidence="1">
    <location>
        <begin position="12"/>
        <end position="30"/>
    </location>
</feature>
<dbReference type="EMBL" id="CP071793">
    <property type="protein sequence ID" value="QTD51765.1"/>
    <property type="molecule type" value="Genomic_DNA"/>
</dbReference>
<name>A0A8A4TZ20_SULCO</name>
<dbReference type="InterPro" id="IPR008338">
    <property type="entry name" value="Capsule_biosynth_CapC"/>
</dbReference>